<reference evidence="7" key="1">
    <citation type="journal article" date="2014" name="Int. J. Syst. Evol. Microbiol.">
        <title>Complete genome sequence of Corynebacterium casei LMG S-19264T (=DSM 44701T), isolated from a smear-ripened cheese.</title>
        <authorList>
            <consortium name="US DOE Joint Genome Institute (JGI-PGF)"/>
            <person name="Walter F."/>
            <person name="Albersmeier A."/>
            <person name="Kalinowski J."/>
            <person name="Ruckert C."/>
        </authorList>
    </citation>
    <scope>NUCLEOTIDE SEQUENCE</scope>
    <source>
        <strain evidence="7">KCTC 32513</strain>
    </source>
</reference>
<gene>
    <name evidence="7" type="ORF">GCM10009069_20420</name>
</gene>
<dbReference type="InterPro" id="IPR011042">
    <property type="entry name" value="6-blade_b-propeller_TolB-like"/>
</dbReference>
<evidence type="ECO:0000259" key="5">
    <source>
        <dbReference type="Pfam" id="PF00326"/>
    </source>
</evidence>
<dbReference type="InterPro" id="IPR029058">
    <property type="entry name" value="AB_hydrolase_fold"/>
</dbReference>
<evidence type="ECO:0000256" key="1">
    <source>
        <dbReference type="ARBA" id="ARBA00022670"/>
    </source>
</evidence>
<reference evidence="7" key="2">
    <citation type="submission" date="2020-09" db="EMBL/GenBank/DDBJ databases">
        <authorList>
            <person name="Sun Q."/>
            <person name="Kim S."/>
        </authorList>
    </citation>
    <scope>NUCLEOTIDE SEQUENCE</scope>
    <source>
        <strain evidence="7">KCTC 32513</strain>
    </source>
</reference>
<dbReference type="PANTHER" id="PTHR42776:SF27">
    <property type="entry name" value="DIPEPTIDYL PEPTIDASE FAMILY MEMBER 6"/>
    <property type="match status" value="1"/>
</dbReference>
<dbReference type="InterPro" id="IPR002470">
    <property type="entry name" value="Peptidase_S9A"/>
</dbReference>
<protein>
    <submittedName>
        <fullName evidence="7">Peptidase S9</fullName>
    </submittedName>
</protein>
<keyword evidence="2" id="KW-0378">Hydrolase</keyword>
<dbReference type="Proteomes" id="UP000634004">
    <property type="component" value="Unassembled WGS sequence"/>
</dbReference>
<dbReference type="Pfam" id="PF00326">
    <property type="entry name" value="Peptidase_S9"/>
    <property type="match status" value="1"/>
</dbReference>
<sequence length="649" mass="70174">MIGDIQMKHFLTTAATAFALCTLAACSADAPVQTETESQSSAASHTTYSADAFFQTTSFGLPSGDGAAFSAETGDILVSSDETGVFNAYRMNSQTGNRQALTSSTTNPIFPISWFPNDDRILFSQDGGGDELDHVFVRKTDGSVQDLTPGNPVKASFLGWSDDRSTFYLLSNERDAKTFDVYAYSADDYSQTLVFENSLFDVNAISGDGQYIGLTKSRTSADSNVYVADLAAGTDPSLITEHTGNVGHAAFGFSSDNGHLYFGTNEGGEFTRAVSYDLKTGTKADAMAADWDVNYFGESPSGRYRIGIENADATGVLTLTDTHTGNAVTLNNIPNGEIRNVRFNGDESRVAFIVNSSTSPSNIYVADMMTGDARVLTSALNPAIDPAIMVDSSVARFESYDGLEIPGILYRPKTASAANPAPALVLVHGGPGGQTRRGYSAMIQHLVNHGYAVYGINNRGSSGYGKTFFHLDDKRHGDVDLKDVVASKDFLGDMDWIDADRIGIMGGSYGGYMVAAALAFEPEVFDVGVNIFGVTNWVRTLDSIPPWWESFRESLFDEMGDPATDGERHRAISPLFHASNIVRPLLVVQGANDPRVLQVESDELVAAVRANDVPVEYVLFDDEGHGFRKRENRIKASQAYVEFLDTYLK</sequence>
<feature type="signal peptide" evidence="4">
    <location>
        <begin position="1"/>
        <end position="30"/>
    </location>
</feature>
<evidence type="ECO:0000256" key="2">
    <source>
        <dbReference type="ARBA" id="ARBA00022801"/>
    </source>
</evidence>
<dbReference type="Pfam" id="PF02897">
    <property type="entry name" value="Peptidase_S9_N"/>
    <property type="match status" value="1"/>
</dbReference>
<proteinExistence type="predicted"/>
<organism evidence="7 8">
    <name type="scientific">Algimonas arctica</name>
    <dbReference type="NCBI Taxonomy" id="1479486"/>
    <lineage>
        <taxon>Bacteria</taxon>
        <taxon>Pseudomonadati</taxon>
        <taxon>Pseudomonadota</taxon>
        <taxon>Alphaproteobacteria</taxon>
        <taxon>Maricaulales</taxon>
        <taxon>Robiginitomaculaceae</taxon>
        <taxon>Algimonas</taxon>
    </lineage>
</organism>
<evidence type="ECO:0000256" key="4">
    <source>
        <dbReference type="SAM" id="SignalP"/>
    </source>
</evidence>
<evidence type="ECO:0000256" key="3">
    <source>
        <dbReference type="ARBA" id="ARBA00022825"/>
    </source>
</evidence>
<keyword evidence="8" id="KW-1185">Reference proteome</keyword>
<dbReference type="InterPro" id="IPR001375">
    <property type="entry name" value="Peptidase_S9_cat"/>
</dbReference>
<dbReference type="PANTHER" id="PTHR42776">
    <property type="entry name" value="SERINE PEPTIDASE S9 FAMILY MEMBER"/>
    <property type="match status" value="1"/>
</dbReference>
<keyword evidence="1" id="KW-0645">Protease</keyword>
<dbReference type="EMBL" id="BMZH01000008">
    <property type="protein sequence ID" value="GHA97459.1"/>
    <property type="molecule type" value="Genomic_DNA"/>
</dbReference>
<evidence type="ECO:0000313" key="8">
    <source>
        <dbReference type="Proteomes" id="UP000634004"/>
    </source>
</evidence>
<dbReference type="Gene3D" id="3.40.50.1820">
    <property type="entry name" value="alpha/beta hydrolase"/>
    <property type="match status" value="1"/>
</dbReference>
<accession>A0A8J3CR85</accession>
<dbReference type="SUPFAM" id="SSF53474">
    <property type="entry name" value="alpha/beta-Hydrolases"/>
    <property type="match status" value="1"/>
</dbReference>
<dbReference type="InterPro" id="IPR023302">
    <property type="entry name" value="Pept_S9A_N"/>
</dbReference>
<keyword evidence="3" id="KW-0720">Serine protease</keyword>
<dbReference type="SUPFAM" id="SSF82171">
    <property type="entry name" value="DPP6 N-terminal domain-like"/>
    <property type="match status" value="1"/>
</dbReference>
<dbReference type="GO" id="GO:0006508">
    <property type="term" value="P:proteolysis"/>
    <property type="evidence" value="ECO:0007669"/>
    <property type="project" value="UniProtKB-KW"/>
</dbReference>
<dbReference type="AlphaFoldDB" id="A0A8J3CR85"/>
<dbReference type="Gene3D" id="2.120.10.30">
    <property type="entry name" value="TolB, C-terminal domain"/>
    <property type="match status" value="2"/>
</dbReference>
<dbReference type="GO" id="GO:0004252">
    <property type="term" value="F:serine-type endopeptidase activity"/>
    <property type="evidence" value="ECO:0007669"/>
    <property type="project" value="InterPro"/>
</dbReference>
<name>A0A8J3CR85_9PROT</name>
<evidence type="ECO:0000313" key="7">
    <source>
        <dbReference type="EMBL" id="GHA97459.1"/>
    </source>
</evidence>
<feature type="domain" description="Peptidase S9 prolyl oligopeptidase catalytic" evidence="5">
    <location>
        <begin position="439"/>
        <end position="649"/>
    </location>
</feature>
<feature type="chain" id="PRO_5035301481" evidence="4">
    <location>
        <begin position="31"/>
        <end position="649"/>
    </location>
</feature>
<keyword evidence="4" id="KW-0732">Signal</keyword>
<dbReference type="PRINTS" id="PR00862">
    <property type="entry name" value="PROLIGOPTASE"/>
</dbReference>
<feature type="domain" description="Peptidase S9A N-terminal" evidence="6">
    <location>
        <begin position="118"/>
        <end position="377"/>
    </location>
</feature>
<comment type="caution">
    <text evidence="7">The sequence shown here is derived from an EMBL/GenBank/DDBJ whole genome shotgun (WGS) entry which is preliminary data.</text>
</comment>
<evidence type="ECO:0000259" key="6">
    <source>
        <dbReference type="Pfam" id="PF02897"/>
    </source>
</evidence>